<dbReference type="EMBL" id="LSSL01001029">
    <property type="protein sequence ID" value="OLY83170.1"/>
    <property type="molecule type" value="Genomic_DNA"/>
</dbReference>
<organism evidence="1 2">
    <name type="scientific">Smittium mucronatum</name>
    <dbReference type="NCBI Taxonomy" id="133383"/>
    <lineage>
        <taxon>Eukaryota</taxon>
        <taxon>Fungi</taxon>
        <taxon>Fungi incertae sedis</taxon>
        <taxon>Zoopagomycota</taxon>
        <taxon>Kickxellomycotina</taxon>
        <taxon>Harpellomycetes</taxon>
        <taxon>Harpellales</taxon>
        <taxon>Legeriomycetaceae</taxon>
        <taxon>Smittium</taxon>
    </lineage>
</organism>
<sequence>MNLKRTHGRLYKYLFCVKNKINVPGVESVPVQQVDSTIINIPEIRNQSLWVKVCHAFKFTPRAMLLKSGEEIFAVGGGKRP</sequence>
<dbReference type="Proteomes" id="UP000187455">
    <property type="component" value="Unassembled WGS sequence"/>
</dbReference>
<evidence type="ECO:0000313" key="2">
    <source>
        <dbReference type="Proteomes" id="UP000187455"/>
    </source>
</evidence>
<accession>A0A1R0H232</accession>
<comment type="caution">
    <text evidence="1">The sequence shown here is derived from an EMBL/GenBank/DDBJ whole genome shotgun (WGS) entry which is preliminary data.</text>
</comment>
<proteinExistence type="predicted"/>
<gene>
    <name evidence="1" type="ORF">AYI68_g2694</name>
</gene>
<dbReference type="AlphaFoldDB" id="A0A1R0H232"/>
<evidence type="ECO:0000313" key="1">
    <source>
        <dbReference type="EMBL" id="OLY83170.1"/>
    </source>
</evidence>
<protein>
    <submittedName>
        <fullName evidence="1">Uncharacterized protein</fullName>
    </submittedName>
</protein>
<name>A0A1R0H232_9FUNG</name>
<reference evidence="1 2" key="1">
    <citation type="journal article" date="2016" name="Mol. Biol. Evol.">
        <title>Genome-Wide Survey of Gut Fungi (Harpellales) Reveals the First Horizontally Transferred Ubiquitin Gene from a Mosquito Host.</title>
        <authorList>
            <person name="Wang Y."/>
            <person name="White M.M."/>
            <person name="Kvist S."/>
            <person name="Moncalvo J.M."/>
        </authorList>
    </citation>
    <scope>NUCLEOTIDE SEQUENCE [LARGE SCALE GENOMIC DNA]</scope>
    <source>
        <strain evidence="1 2">ALG-7-W6</strain>
    </source>
</reference>
<keyword evidence="2" id="KW-1185">Reference proteome</keyword>